<evidence type="ECO:0000313" key="16">
    <source>
        <dbReference type="EMBL" id="MDV5169134.1"/>
    </source>
</evidence>
<dbReference type="PROSITE" id="PS00106">
    <property type="entry name" value="GALACTOKINASE"/>
    <property type="match status" value="1"/>
</dbReference>
<dbReference type="Gene3D" id="3.30.230.10">
    <property type="match status" value="1"/>
</dbReference>
<keyword evidence="6 11" id="KW-0418">Kinase</keyword>
<dbReference type="Pfam" id="PF10509">
    <property type="entry name" value="GalKase_gal_bdg"/>
    <property type="match status" value="1"/>
</dbReference>
<dbReference type="PROSITE" id="PS00627">
    <property type="entry name" value="GHMP_KINASES_ATP"/>
    <property type="match status" value="1"/>
</dbReference>
<keyword evidence="5 11" id="KW-0547">Nucleotide-binding</keyword>
<dbReference type="RefSeq" id="WP_317521898.1">
    <property type="nucleotide sequence ID" value="NZ_JAWJZI010000003.1"/>
</dbReference>
<feature type="domain" description="Galactokinase N-terminal" evidence="15">
    <location>
        <begin position="14"/>
        <end position="62"/>
    </location>
</feature>
<feature type="binding site" evidence="11">
    <location>
        <begin position="38"/>
        <end position="41"/>
    </location>
    <ligand>
        <name>substrate</name>
    </ligand>
</feature>
<evidence type="ECO:0000256" key="11">
    <source>
        <dbReference type="HAMAP-Rule" id="MF_00246"/>
    </source>
</evidence>
<evidence type="ECO:0000256" key="7">
    <source>
        <dbReference type="ARBA" id="ARBA00022840"/>
    </source>
</evidence>
<accession>A0ABU3ZGS8</accession>
<keyword evidence="4 11" id="KW-0479">Metal-binding</keyword>
<dbReference type="EMBL" id="JAWJZI010000003">
    <property type="protein sequence ID" value="MDV5169134.1"/>
    <property type="molecule type" value="Genomic_DNA"/>
</dbReference>
<dbReference type="NCBIfam" id="NF003705">
    <property type="entry name" value="PRK05322.1"/>
    <property type="match status" value="1"/>
</dbReference>
<keyword evidence="7 11" id="KW-0067">ATP-binding</keyword>
<evidence type="ECO:0000256" key="8">
    <source>
        <dbReference type="ARBA" id="ARBA00022842"/>
    </source>
</evidence>
<evidence type="ECO:0000256" key="3">
    <source>
        <dbReference type="ARBA" id="ARBA00022679"/>
    </source>
</evidence>
<dbReference type="SUPFAM" id="SSF55060">
    <property type="entry name" value="GHMP Kinase, C-terminal domain"/>
    <property type="match status" value="1"/>
</dbReference>
<comment type="pathway">
    <text evidence="11">Carbohydrate metabolism; galactose metabolism.</text>
</comment>
<feature type="site" description="Transition state stabilizer" evidence="11">
    <location>
        <position position="32"/>
    </location>
</feature>
<keyword evidence="3 11" id="KW-0808">Transferase</keyword>
<keyword evidence="8 11" id="KW-0460">Magnesium</keyword>
<dbReference type="InterPro" id="IPR013750">
    <property type="entry name" value="GHMP_kinase_C_dom"/>
</dbReference>
<dbReference type="Gene3D" id="3.30.70.890">
    <property type="entry name" value="GHMP kinase, C-terminal domain"/>
    <property type="match status" value="1"/>
</dbReference>
<gene>
    <name evidence="11 16" type="primary">galK</name>
    <name evidence="16" type="ORF">R2X38_08985</name>
</gene>
<dbReference type="PRINTS" id="PR00959">
    <property type="entry name" value="MEVGALKINASE"/>
</dbReference>
<dbReference type="GO" id="GO:0004335">
    <property type="term" value="F:galactokinase activity"/>
    <property type="evidence" value="ECO:0007669"/>
    <property type="project" value="UniProtKB-EC"/>
</dbReference>
<dbReference type="InterPro" id="IPR014721">
    <property type="entry name" value="Ribsml_uS5_D2-typ_fold_subgr"/>
</dbReference>
<keyword evidence="10 11" id="KW-0119">Carbohydrate metabolism</keyword>
<evidence type="ECO:0000256" key="1">
    <source>
        <dbReference type="ARBA" id="ARBA00006566"/>
    </source>
</evidence>
<keyword evidence="17" id="KW-1185">Reference proteome</keyword>
<dbReference type="PIRSF" id="PIRSF000530">
    <property type="entry name" value="Galactokinase"/>
    <property type="match status" value="1"/>
</dbReference>
<dbReference type="Pfam" id="PF00288">
    <property type="entry name" value="GHMP_kinases_N"/>
    <property type="match status" value="1"/>
</dbReference>
<evidence type="ECO:0000256" key="5">
    <source>
        <dbReference type="ARBA" id="ARBA00022741"/>
    </source>
</evidence>
<dbReference type="NCBIfam" id="NF003472">
    <property type="entry name" value="PRK05101.1"/>
    <property type="match status" value="1"/>
</dbReference>
<evidence type="ECO:0000313" key="17">
    <source>
        <dbReference type="Proteomes" id="UP001186452"/>
    </source>
</evidence>
<evidence type="ECO:0000256" key="12">
    <source>
        <dbReference type="NCBIfam" id="TIGR00131"/>
    </source>
</evidence>
<dbReference type="InterPro" id="IPR036554">
    <property type="entry name" value="GHMP_kinase_C_sf"/>
</dbReference>
<comment type="similarity">
    <text evidence="1 11">Belongs to the GHMP kinase family. GalK subfamily.</text>
</comment>
<proteinExistence type="inferred from homology"/>
<dbReference type="InterPro" id="IPR000705">
    <property type="entry name" value="Galactokinase"/>
</dbReference>
<protein>
    <recommendedName>
        <fullName evidence="11 12">Galactokinase</fullName>
        <ecNumber evidence="11 12">2.7.1.6</ecNumber>
    </recommendedName>
    <alternativeName>
        <fullName evidence="11">Galactose kinase</fullName>
    </alternativeName>
</protein>
<comment type="caution">
    <text evidence="16">The sequence shown here is derived from an EMBL/GenBank/DDBJ whole genome shotgun (WGS) entry which is preliminary data.</text>
</comment>
<evidence type="ECO:0000259" key="13">
    <source>
        <dbReference type="Pfam" id="PF00288"/>
    </source>
</evidence>
<dbReference type="PRINTS" id="PR00473">
    <property type="entry name" value="GALCTOKINASE"/>
</dbReference>
<feature type="binding site" evidence="11">
    <location>
        <position position="166"/>
    </location>
    <ligand>
        <name>Mg(2+)</name>
        <dbReference type="ChEBI" id="CHEBI:18420"/>
    </ligand>
</feature>
<evidence type="ECO:0000259" key="15">
    <source>
        <dbReference type="Pfam" id="PF10509"/>
    </source>
</evidence>
<feature type="binding site" evidence="11">
    <location>
        <begin position="128"/>
        <end position="134"/>
    </location>
    <ligand>
        <name>ATP</name>
        <dbReference type="ChEBI" id="CHEBI:30616"/>
    </ligand>
</feature>
<evidence type="ECO:0000256" key="6">
    <source>
        <dbReference type="ARBA" id="ARBA00022777"/>
    </source>
</evidence>
<comment type="subcellular location">
    <subcellularLocation>
        <location evidence="11">Cytoplasm</location>
    </subcellularLocation>
</comment>
<dbReference type="PANTHER" id="PTHR10457">
    <property type="entry name" value="MEVALONATE KINASE/GALACTOKINASE"/>
    <property type="match status" value="1"/>
</dbReference>
<comment type="catalytic activity">
    <reaction evidence="11">
        <text>alpha-D-galactose + ATP = alpha-D-galactose 1-phosphate + ADP + H(+)</text>
        <dbReference type="Rhea" id="RHEA:13553"/>
        <dbReference type="ChEBI" id="CHEBI:15378"/>
        <dbReference type="ChEBI" id="CHEBI:28061"/>
        <dbReference type="ChEBI" id="CHEBI:30616"/>
        <dbReference type="ChEBI" id="CHEBI:58336"/>
        <dbReference type="ChEBI" id="CHEBI:456216"/>
        <dbReference type="EC" id="2.7.1.6"/>
    </reaction>
</comment>
<name>A0ABU3ZGS8_9GAMM</name>
<feature type="binding site" evidence="11">
    <location>
        <position position="227"/>
    </location>
    <ligand>
        <name>substrate</name>
    </ligand>
</feature>
<dbReference type="InterPro" id="IPR019539">
    <property type="entry name" value="GalKase_N"/>
</dbReference>
<dbReference type="Pfam" id="PF08544">
    <property type="entry name" value="GHMP_kinases_C"/>
    <property type="match status" value="1"/>
</dbReference>
<dbReference type="InterPro" id="IPR006206">
    <property type="entry name" value="Mevalonate/galactokinase"/>
</dbReference>
<feature type="domain" description="GHMP kinase N-terminal" evidence="13">
    <location>
        <begin position="98"/>
        <end position="185"/>
    </location>
</feature>
<organism evidence="16 17">
    <name type="scientific">Photobacterium rosenbergii</name>
    <dbReference type="NCBI Taxonomy" id="294936"/>
    <lineage>
        <taxon>Bacteria</taxon>
        <taxon>Pseudomonadati</taxon>
        <taxon>Pseudomonadota</taxon>
        <taxon>Gammaproteobacteria</taxon>
        <taxon>Vibrionales</taxon>
        <taxon>Vibrionaceae</taxon>
        <taxon>Photobacterium</taxon>
    </lineage>
</organism>
<comment type="function">
    <text evidence="11">Catalyzes the transfer of the gamma-phosphate of ATP to D-galactose to form alpha-D-galactose-1-phosphate (Gal-1-P).</text>
</comment>
<dbReference type="InterPro" id="IPR006204">
    <property type="entry name" value="GHMP_kinase_N_dom"/>
</dbReference>
<feature type="active site" description="Proton acceptor" evidence="11">
    <location>
        <position position="178"/>
    </location>
</feature>
<evidence type="ECO:0000256" key="2">
    <source>
        <dbReference type="ARBA" id="ARBA00022490"/>
    </source>
</evidence>
<reference evidence="16 17" key="1">
    <citation type="submission" date="2023-10" db="EMBL/GenBank/DDBJ databases">
        <title>Marine bacteria isolated from horseshoe crab.</title>
        <authorList>
            <person name="Cheng T.H."/>
        </authorList>
    </citation>
    <scope>NUCLEOTIDE SEQUENCE [LARGE SCALE GENOMIC DNA]</scope>
    <source>
        <strain evidence="16 17">HSC6</strain>
    </source>
</reference>
<dbReference type="InterPro" id="IPR019741">
    <property type="entry name" value="Galactokinase_CS"/>
</dbReference>
<dbReference type="InterPro" id="IPR022963">
    <property type="entry name" value="Galactokinase_bac"/>
</dbReference>
<keyword evidence="2 11" id="KW-0963">Cytoplasm</keyword>
<dbReference type="SUPFAM" id="SSF54211">
    <property type="entry name" value="Ribosomal protein S5 domain 2-like"/>
    <property type="match status" value="1"/>
</dbReference>
<sequence>MSKTQLLIDAVNTSFSSVLGYEATHLIQAPGRVNLIGEHTDYNDGFVLPCAIDYQAVVAAARRDDNIVRVVSVDYDNQTKEFDLASEITFDQDCMWINYIKGVVKCLRGRGYEFAGADIAVSGNVPQGAGLSSSAALEVVIGQTFKTLYALEISQQEIALNGQQAENEFVGCNCGIMDQLISAEGEENHALLIDCRSLETKAVSMPEDMAVVIINSNKKRGLVDSEYNTRRAQCEEAARIFGVKALRDVTIEQFNARVDELDEMVAKRARHVITENDRTEEAAIALSKGDIKRMGELMAESHASMRDDFEITVREIDYIVDTVKAVIGDQGGVRMTGGGFGGCVVSIVPPALVEDVKAVLAENYEAETGLKETIYVCKAKAGAGVIA</sequence>
<evidence type="ECO:0000256" key="4">
    <source>
        <dbReference type="ARBA" id="ARBA00022723"/>
    </source>
</evidence>
<dbReference type="PANTHER" id="PTHR10457:SF7">
    <property type="entry name" value="GALACTOKINASE-RELATED"/>
    <property type="match status" value="1"/>
</dbReference>
<dbReference type="InterPro" id="IPR006203">
    <property type="entry name" value="GHMP_knse_ATP-bd_CS"/>
</dbReference>
<dbReference type="NCBIfam" id="TIGR00131">
    <property type="entry name" value="gal_kin"/>
    <property type="match status" value="1"/>
</dbReference>
<evidence type="ECO:0000259" key="14">
    <source>
        <dbReference type="Pfam" id="PF08544"/>
    </source>
</evidence>
<dbReference type="InterPro" id="IPR020568">
    <property type="entry name" value="Ribosomal_Su5_D2-typ_SF"/>
</dbReference>
<feature type="binding site" evidence="11">
    <location>
        <position position="72"/>
    </location>
    <ligand>
        <name>ATP</name>
        <dbReference type="ChEBI" id="CHEBI:30616"/>
    </ligand>
</feature>
<keyword evidence="9 11" id="KW-0299">Galactose metabolism</keyword>
<dbReference type="HAMAP" id="MF_00246">
    <property type="entry name" value="Galactokinase"/>
    <property type="match status" value="1"/>
</dbReference>
<evidence type="ECO:0000256" key="9">
    <source>
        <dbReference type="ARBA" id="ARBA00023144"/>
    </source>
</evidence>
<dbReference type="EC" id="2.7.1.6" evidence="11 12"/>
<feature type="domain" description="GHMP kinase C-terminal" evidence="14">
    <location>
        <begin position="284"/>
        <end position="365"/>
    </location>
</feature>
<feature type="binding site" evidence="11">
    <location>
        <position position="134"/>
    </location>
    <ligand>
        <name>Mg(2+)</name>
        <dbReference type="ChEBI" id="CHEBI:18420"/>
    </ligand>
</feature>
<dbReference type="Proteomes" id="UP001186452">
    <property type="component" value="Unassembled WGS sequence"/>
</dbReference>
<evidence type="ECO:0000256" key="10">
    <source>
        <dbReference type="ARBA" id="ARBA00023277"/>
    </source>
</evidence>